<protein>
    <submittedName>
        <fullName evidence="2">Uncharacterized protein</fullName>
    </submittedName>
</protein>
<gene>
    <name evidence="2" type="ORF">RJ40_01995</name>
</gene>
<evidence type="ECO:0000256" key="1">
    <source>
        <dbReference type="SAM" id="Phobius"/>
    </source>
</evidence>
<feature type="transmembrane region" description="Helical" evidence="1">
    <location>
        <begin position="31"/>
        <end position="52"/>
    </location>
</feature>
<sequence length="74" mass="8249">MSAIKKIWRSSAVVLVVRARYEEIAESVAPVMSQASGLPLIGFFVAFFVGYFRDYSALSPRSSYPEMNIENLAL</sequence>
<accession>A0A8A3S2E3</accession>
<dbReference type="EMBL" id="CP036172">
    <property type="protein sequence ID" value="QSZ66355.1"/>
    <property type="molecule type" value="Genomic_DNA"/>
</dbReference>
<evidence type="ECO:0000313" key="3">
    <source>
        <dbReference type="Proteomes" id="UP001042704"/>
    </source>
</evidence>
<keyword evidence="3" id="KW-1185">Reference proteome</keyword>
<dbReference type="AlphaFoldDB" id="A0A8A3S2E3"/>
<dbReference type="KEGG" id="maqe:RJ40_01995"/>
<organism evidence="2 3">
    <name type="scientific">Methanofollis aquaemaris</name>
    <dbReference type="NCBI Taxonomy" id="126734"/>
    <lineage>
        <taxon>Archaea</taxon>
        <taxon>Methanobacteriati</taxon>
        <taxon>Methanobacteriota</taxon>
        <taxon>Stenosarchaea group</taxon>
        <taxon>Methanomicrobia</taxon>
        <taxon>Methanomicrobiales</taxon>
        <taxon>Methanomicrobiaceae</taxon>
        <taxon>Methanofollis</taxon>
    </lineage>
</organism>
<keyword evidence="1" id="KW-1133">Transmembrane helix</keyword>
<dbReference type="Proteomes" id="UP001042704">
    <property type="component" value="Chromosome"/>
</dbReference>
<name>A0A8A3S2E3_9EURY</name>
<dbReference type="RefSeq" id="WP_265581689.1">
    <property type="nucleotide sequence ID" value="NZ_CP036172.1"/>
</dbReference>
<reference evidence="2" key="1">
    <citation type="journal article" date="2001" name="Int. J. Syst. Evol. Microbiol.">
        <title>Methanofollis aquaemaris sp. nov., a methanogen isolated from an aquaculture fish pond.</title>
        <authorList>
            <person name="Lai M.C."/>
            <person name="Chen S.C."/>
        </authorList>
    </citation>
    <scope>NUCLEOTIDE SEQUENCE</scope>
    <source>
        <strain evidence="2">N2F9704</strain>
    </source>
</reference>
<reference evidence="2" key="2">
    <citation type="submission" date="2019-02" db="EMBL/GenBank/DDBJ databases">
        <authorList>
            <person name="Chen S.-C."/>
            <person name="Chien H.-H."/>
            <person name="Lai M.-C."/>
        </authorList>
    </citation>
    <scope>NUCLEOTIDE SEQUENCE</scope>
    <source>
        <strain evidence="2">N2F9704</strain>
    </source>
</reference>
<keyword evidence="1" id="KW-0812">Transmembrane</keyword>
<proteinExistence type="predicted"/>
<dbReference type="GeneID" id="76423091"/>
<evidence type="ECO:0000313" key="2">
    <source>
        <dbReference type="EMBL" id="QSZ66355.1"/>
    </source>
</evidence>
<keyword evidence="1" id="KW-0472">Membrane</keyword>